<dbReference type="SUPFAM" id="SSF48008">
    <property type="entry name" value="GntR ligand-binding domain-like"/>
    <property type="match status" value="1"/>
</dbReference>
<evidence type="ECO:0000256" key="2">
    <source>
        <dbReference type="ARBA" id="ARBA00023125"/>
    </source>
</evidence>
<dbReference type="PANTHER" id="PTHR43537:SF45">
    <property type="entry name" value="GNTR FAMILY REGULATORY PROTEIN"/>
    <property type="match status" value="1"/>
</dbReference>
<keyword evidence="2" id="KW-0238">DNA-binding</keyword>
<evidence type="ECO:0000259" key="4">
    <source>
        <dbReference type="PROSITE" id="PS50949"/>
    </source>
</evidence>
<dbReference type="EMBL" id="ASHX02000001">
    <property type="protein sequence ID" value="OEJ95171.1"/>
    <property type="molecule type" value="Genomic_DNA"/>
</dbReference>
<dbReference type="PANTHER" id="PTHR43537">
    <property type="entry name" value="TRANSCRIPTIONAL REGULATOR, GNTR FAMILY"/>
    <property type="match status" value="1"/>
</dbReference>
<dbReference type="Proteomes" id="UP000095329">
    <property type="component" value="Unassembled WGS sequence"/>
</dbReference>
<dbReference type="PROSITE" id="PS50949">
    <property type="entry name" value="HTH_GNTR"/>
    <property type="match status" value="1"/>
</dbReference>
<keyword evidence="1" id="KW-0805">Transcription regulation</keyword>
<reference evidence="5 6" key="1">
    <citation type="journal article" date="2013" name="Genome Announc.">
        <title>Genome Sequence of Streptomyces violaceusniger Strain SPC6, a Halotolerant Streptomycete That Exhibits Rapid Growth and Development.</title>
        <authorList>
            <person name="Chen X."/>
            <person name="Zhang B."/>
            <person name="Zhang W."/>
            <person name="Wu X."/>
            <person name="Zhang M."/>
            <person name="Chen T."/>
            <person name="Liu G."/>
            <person name="Dyson P."/>
        </authorList>
    </citation>
    <scope>NUCLEOTIDE SEQUENCE [LARGE SCALE GENOMIC DNA]</scope>
    <source>
        <strain evidence="5 6">SPC6</strain>
    </source>
</reference>
<name>A0A1D3DS75_9ACTN</name>
<keyword evidence="3" id="KW-0804">Transcription</keyword>
<protein>
    <submittedName>
        <fullName evidence="5">GntR family transcriptional regulator</fullName>
    </submittedName>
</protein>
<dbReference type="InterPro" id="IPR008920">
    <property type="entry name" value="TF_FadR/GntR_C"/>
</dbReference>
<keyword evidence="6" id="KW-1185">Reference proteome</keyword>
<organism evidence="5 6">
    <name type="scientific">Streptomyces thermolilacinus SPC6</name>
    <dbReference type="NCBI Taxonomy" id="1306406"/>
    <lineage>
        <taxon>Bacteria</taxon>
        <taxon>Bacillati</taxon>
        <taxon>Actinomycetota</taxon>
        <taxon>Actinomycetes</taxon>
        <taxon>Kitasatosporales</taxon>
        <taxon>Streptomycetaceae</taxon>
        <taxon>Streptomyces</taxon>
    </lineage>
</organism>
<dbReference type="AlphaFoldDB" id="A0A1D3DS75"/>
<feature type="domain" description="HTH gntR-type" evidence="4">
    <location>
        <begin position="10"/>
        <end position="77"/>
    </location>
</feature>
<dbReference type="GO" id="GO:0003677">
    <property type="term" value="F:DNA binding"/>
    <property type="evidence" value="ECO:0007669"/>
    <property type="project" value="UniProtKB-KW"/>
</dbReference>
<dbReference type="SMART" id="SM00345">
    <property type="entry name" value="HTH_GNTR"/>
    <property type="match status" value="1"/>
</dbReference>
<dbReference type="Gene3D" id="1.10.10.10">
    <property type="entry name" value="Winged helix-like DNA-binding domain superfamily/Winged helix DNA-binding domain"/>
    <property type="match status" value="1"/>
</dbReference>
<dbReference type="InterPro" id="IPR036390">
    <property type="entry name" value="WH_DNA-bd_sf"/>
</dbReference>
<dbReference type="CDD" id="cd07377">
    <property type="entry name" value="WHTH_GntR"/>
    <property type="match status" value="1"/>
</dbReference>
<dbReference type="RefSeq" id="WP_023587393.1">
    <property type="nucleotide sequence ID" value="NZ_ASHX02000001.1"/>
</dbReference>
<evidence type="ECO:0000313" key="6">
    <source>
        <dbReference type="Proteomes" id="UP000095329"/>
    </source>
</evidence>
<dbReference type="eggNOG" id="COG1802">
    <property type="taxonomic scope" value="Bacteria"/>
</dbReference>
<evidence type="ECO:0000313" key="5">
    <source>
        <dbReference type="EMBL" id="OEJ95171.1"/>
    </source>
</evidence>
<evidence type="ECO:0000256" key="3">
    <source>
        <dbReference type="ARBA" id="ARBA00023163"/>
    </source>
</evidence>
<comment type="caution">
    <text evidence="5">The sequence shown here is derived from an EMBL/GenBank/DDBJ whole genome shotgun (WGS) entry which is preliminary data.</text>
</comment>
<dbReference type="InterPro" id="IPR011711">
    <property type="entry name" value="GntR_C"/>
</dbReference>
<evidence type="ECO:0000256" key="1">
    <source>
        <dbReference type="ARBA" id="ARBA00023015"/>
    </source>
</evidence>
<dbReference type="Pfam" id="PF00392">
    <property type="entry name" value="GntR"/>
    <property type="match status" value="1"/>
</dbReference>
<dbReference type="GO" id="GO:0003700">
    <property type="term" value="F:DNA-binding transcription factor activity"/>
    <property type="evidence" value="ECO:0007669"/>
    <property type="project" value="InterPro"/>
</dbReference>
<dbReference type="InterPro" id="IPR000524">
    <property type="entry name" value="Tscrpt_reg_HTH_GntR"/>
</dbReference>
<sequence length="252" mass="27740">MPASGPVTRSTLRQQIADALRDEVLAGRLQPGREFTVKQIAEQYGVSATPVREALVDLSAQGLLDSDQHKGFRVHQFSVEDYRGMVEARSLIVDGILRRRATAEAPAAGPRPSAEAPVAGPRPCVPAEALVSVRRRAEAAARAARAGDLDILIGYDLRFWRELAGLVTNHYIADFLHRLRVQAWVFAVPYLRGDRRVRDWLWSGHEDLVGAVEAGDARRVVAVLDAYQGHSLEWAAHLERLPAPRTAPEPPS</sequence>
<dbReference type="InterPro" id="IPR036388">
    <property type="entry name" value="WH-like_DNA-bd_sf"/>
</dbReference>
<dbReference type="Gene3D" id="1.20.120.530">
    <property type="entry name" value="GntR ligand-binding domain-like"/>
    <property type="match status" value="1"/>
</dbReference>
<dbReference type="STRING" id="1306406.J116_012410"/>
<proteinExistence type="predicted"/>
<dbReference type="OrthoDB" id="3864082at2"/>
<accession>A0A1D3DS75</accession>
<gene>
    <name evidence="5" type="ORF">J116_012410</name>
</gene>
<dbReference type="Pfam" id="PF07729">
    <property type="entry name" value="FCD"/>
    <property type="match status" value="1"/>
</dbReference>
<dbReference type="SUPFAM" id="SSF46785">
    <property type="entry name" value="Winged helix' DNA-binding domain"/>
    <property type="match status" value="1"/>
</dbReference>